<dbReference type="InterPro" id="IPR007050">
    <property type="entry name" value="HTH_bacterioopsin"/>
</dbReference>
<feature type="domain" description="HTH bat-type" evidence="3">
    <location>
        <begin position="204"/>
        <end position="255"/>
    </location>
</feature>
<evidence type="ECO:0000256" key="1">
    <source>
        <dbReference type="ARBA" id="ARBA00023015"/>
    </source>
</evidence>
<name>A0A0D6JTU1_9EURY</name>
<dbReference type="AlphaFoldDB" id="A0A0D6JTU1"/>
<accession>A0A0D6JTU1</accession>
<keyword evidence="2" id="KW-0804">Transcription</keyword>
<dbReference type="PANTHER" id="PTHR34236">
    <property type="entry name" value="DIMETHYL SULFOXIDE REDUCTASE TRANSCRIPTIONAL ACTIVATOR"/>
    <property type="match status" value="1"/>
</dbReference>
<organism evidence="5 6">
    <name type="scientific">Haloferax massiliensis</name>
    <dbReference type="NCBI Taxonomy" id="1476858"/>
    <lineage>
        <taxon>Archaea</taxon>
        <taxon>Methanobacteriati</taxon>
        <taxon>Methanobacteriota</taxon>
        <taxon>Stenosarchaea group</taxon>
        <taxon>Halobacteria</taxon>
        <taxon>Halobacteriales</taxon>
        <taxon>Haloferacaceae</taxon>
        <taxon>Haloferax</taxon>
    </lineage>
</organism>
<evidence type="ECO:0000256" key="2">
    <source>
        <dbReference type="ARBA" id="ARBA00023163"/>
    </source>
</evidence>
<evidence type="ECO:0000313" key="6">
    <source>
        <dbReference type="Proteomes" id="UP000198902"/>
    </source>
</evidence>
<evidence type="ECO:0000259" key="3">
    <source>
        <dbReference type="Pfam" id="PF04967"/>
    </source>
</evidence>
<keyword evidence="6" id="KW-1185">Reference proteome</keyword>
<proteinExistence type="predicted"/>
<dbReference type="Proteomes" id="UP000198902">
    <property type="component" value="Unassembled WGS sequence"/>
</dbReference>
<keyword evidence="1" id="KW-0805">Transcription regulation</keyword>
<reference evidence="6" key="1">
    <citation type="submission" date="2015-03" db="EMBL/GenBank/DDBJ databases">
        <authorList>
            <person name="Urmite Genomes"/>
        </authorList>
    </citation>
    <scope>NUCLEOTIDE SEQUENCE [LARGE SCALE GENOMIC DNA]</scope>
    <source>
        <strain evidence="6">Arc-Hr</strain>
    </source>
</reference>
<evidence type="ECO:0000313" key="5">
    <source>
        <dbReference type="EMBL" id="CQR51702.1"/>
    </source>
</evidence>
<dbReference type="Pfam" id="PF24277">
    <property type="entry name" value="DmsR_N"/>
    <property type="match status" value="1"/>
</dbReference>
<dbReference type="PANTHER" id="PTHR34236:SF1">
    <property type="entry name" value="DIMETHYL SULFOXIDE REDUCTASE TRANSCRIPTIONAL ACTIVATOR"/>
    <property type="match status" value="1"/>
</dbReference>
<gene>
    <name evidence="5" type="ORF">BN996_02777</name>
</gene>
<feature type="domain" description="DmsR-like N-terminal" evidence="4">
    <location>
        <begin position="75"/>
        <end position="185"/>
    </location>
</feature>
<dbReference type="EMBL" id="CSTE01000003">
    <property type="protein sequence ID" value="CQR51702.1"/>
    <property type="molecule type" value="Genomic_DNA"/>
</dbReference>
<dbReference type="Pfam" id="PF04967">
    <property type="entry name" value="HTH_10"/>
    <property type="match status" value="1"/>
</dbReference>
<sequence length="262" mass="28451">MLSENNECVDFGPDASIRAGDRLCADETAEFRNLRTSTTHFPGVDRLNTMADSTGGVAEAEHDTSREQHIRLLLEIEPAKRCSCPLAAPESSVENVHTQLDGDTCHAEVTVGDGETSKVVHTTTHVGDDCLCRAFGEFGCVPRIRRADGKHIVVETYLSDRETISNLVGRLDEVAERVCLRRLTSDGRGDSNESKTATIDLSSLTAKQREAALIAVHHGYYETPRRTELAALAEALGISKSALSQRLNAVEAKLATAVFDSE</sequence>
<dbReference type="InterPro" id="IPR056433">
    <property type="entry name" value="DmsR-like_N"/>
</dbReference>
<protein>
    <submittedName>
        <fullName evidence="5">HTH DNA binding domain protein</fullName>
    </submittedName>
</protein>
<evidence type="ECO:0000259" key="4">
    <source>
        <dbReference type="Pfam" id="PF24277"/>
    </source>
</evidence>